<evidence type="ECO:0000313" key="3">
    <source>
        <dbReference type="EMBL" id="CAF3377634.1"/>
    </source>
</evidence>
<reference evidence="7" key="1">
    <citation type="submission" date="2021-02" db="EMBL/GenBank/DDBJ databases">
        <authorList>
            <person name="Nowell W R."/>
        </authorList>
    </citation>
    <scope>NUCLEOTIDE SEQUENCE</scope>
</reference>
<dbReference type="Proteomes" id="UP000663833">
    <property type="component" value="Unassembled WGS sequence"/>
</dbReference>
<evidence type="ECO:0000313" key="2">
    <source>
        <dbReference type="EMBL" id="CAF3320722.1"/>
    </source>
</evidence>
<dbReference type="EMBL" id="CAJOBQ010000461">
    <property type="protein sequence ID" value="CAF4360234.1"/>
    <property type="molecule type" value="Genomic_DNA"/>
</dbReference>
<dbReference type="Gene3D" id="3.10.490.20">
    <property type="match status" value="1"/>
</dbReference>
<evidence type="ECO:0000313" key="4">
    <source>
        <dbReference type="EMBL" id="CAF3494165.1"/>
    </source>
</evidence>
<dbReference type="EMBL" id="CAJOBO010000852">
    <property type="protein sequence ID" value="CAF4300187.1"/>
    <property type="molecule type" value="Genomic_DNA"/>
</dbReference>
<evidence type="ECO:0000259" key="1">
    <source>
        <dbReference type="Pfam" id="PF18199"/>
    </source>
</evidence>
<protein>
    <recommendedName>
        <fullName evidence="1">Dynein heavy chain C-terminal domain-containing protein</fullName>
    </recommendedName>
</protein>
<dbReference type="EMBL" id="CAJNYU010000624">
    <property type="protein sequence ID" value="CAF3377634.1"/>
    <property type="molecule type" value="Genomic_DNA"/>
</dbReference>
<dbReference type="Proteomes" id="UP000663862">
    <property type="component" value="Unassembled WGS sequence"/>
</dbReference>
<evidence type="ECO:0000313" key="6">
    <source>
        <dbReference type="EMBL" id="CAF4360234.1"/>
    </source>
</evidence>
<dbReference type="Pfam" id="PF18199">
    <property type="entry name" value="Dynein_C"/>
    <property type="match status" value="1"/>
</dbReference>
<name>A0A821G1P1_9BILA</name>
<sequence length="90" mass="10350">MPVIHIFAVNPSLTNKKIGIITNKKLRLNQISFRTKQDGQTSIAPYIYMCPVYKKSINTDLHFITNLKLASNNIPERWILRGVALLRDIK</sequence>
<evidence type="ECO:0000313" key="7">
    <source>
        <dbReference type="EMBL" id="CAF4658751.1"/>
    </source>
</evidence>
<evidence type="ECO:0000313" key="8">
    <source>
        <dbReference type="Proteomes" id="UP000663838"/>
    </source>
</evidence>
<dbReference type="AlphaFoldDB" id="A0A821G1P1"/>
<comment type="caution">
    <text evidence="7">The sequence shown here is derived from an EMBL/GenBank/DDBJ whole genome shotgun (WGS) entry which is preliminary data.</text>
</comment>
<dbReference type="EMBL" id="CAJNYV010002702">
    <property type="protein sequence ID" value="CAF3494165.1"/>
    <property type="molecule type" value="Genomic_DNA"/>
</dbReference>
<dbReference type="Proteomes" id="UP000663851">
    <property type="component" value="Unassembled WGS sequence"/>
</dbReference>
<organism evidence="7 8">
    <name type="scientific">Rotaria socialis</name>
    <dbReference type="NCBI Taxonomy" id="392032"/>
    <lineage>
        <taxon>Eukaryota</taxon>
        <taxon>Metazoa</taxon>
        <taxon>Spiralia</taxon>
        <taxon>Gnathifera</taxon>
        <taxon>Rotifera</taxon>
        <taxon>Eurotatoria</taxon>
        <taxon>Bdelloidea</taxon>
        <taxon>Philodinida</taxon>
        <taxon>Philodinidae</taxon>
        <taxon>Rotaria</taxon>
    </lineage>
</organism>
<feature type="domain" description="Dynein heavy chain C-terminal" evidence="1">
    <location>
        <begin position="31"/>
        <end position="86"/>
    </location>
</feature>
<gene>
    <name evidence="3" type="ORF">FME351_LOCUS6938</name>
    <name evidence="5" type="ORF">HFQ381_LOCUS13496</name>
    <name evidence="4" type="ORF">KIK155_LOCUS15352</name>
    <name evidence="2" type="ORF">LUA448_LOCUS9907</name>
    <name evidence="7" type="ORF">TOA249_LOCUS14553</name>
    <name evidence="6" type="ORF">TSG867_LOCUS10164</name>
</gene>
<dbReference type="Proteomes" id="UP000663869">
    <property type="component" value="Unassembled WGS sequence"/>
</dbReference>
<evidence type="ECO:0000313" key="5">
    <source>
        <dbReference type="EMBL" id="CAF4300187.1"/>
    </source>
</evidence>
<dbReference type="InterPro" id="IPR041228">
    <property type="entry name" value="Dynein_C"/>
</dbReference>
<dbReference type="Proteomes" id="UP000663865">
    <property type="component" value="Unassembled WGS sequence"/>
</dbReference>
<dbReference type="EMBL" id="CAJNYD010001158">
    <property type="protein sequence ID" value="CAF3320722.1"/>
    <property type="molecule type" value="Genomic_DNA"/>
</dbReference>
<dbReference type="InterPro" id="IPR043160">
    <property type="entry name" value="Dynein_C_barrel"/>
</dbReference>
<dbReference type="EMBL" id="CAJOBS010000908">
    <property type="protein sequence ID" value="CAF4658751.1"/>
    <property type="molecule type" value="Genomic_DNA"/>
</dbReference>
<dbReference type="Proteomes" id="UP000663838">
    <property type="component" value="Unassembled WGS sequence"/>
</dbReference>
<proteinExistence type="predicted"/>
<accession>A0A821G1P1</accession>